<evidence type="ECO:0000313" key="7">
    <source>
        <dbReference type="EMBL" id="OEL30080.1"/>
    </source>
</evidence>
<dbReference type="InterPro" id="IPR000719">
    <property type="entry name" value="Prot_kinase_dom"/>
</dbReference>
<dbReference type="SMART" id="SM00220">
    <property type="entry name" value="S_TKc"/>
    <property type="match status" value="1"/>
</dbReference>
<feature type="domain" description="Protein kinase" evidence="6">
    <location>
        <begin position="1"/>
        <end position="153"/>
    </location>
</feature>
<keyword evidence="2" id="KW-0808">Transferase</keyword>
<dbReference type="Proteomes" id="UP000095767">
    <property type="component" value="Unassembled WGS sequence"/>
</dbReference>
<dbReference type="OrthoDB" id="40902at2759"/>
<dbReference type="AlphaFoldDB" id="A0A1E5VY94"/>
<accession>A0A1E5VY94</accession>
<dbReference type="Pfam" id="PF00069">
    <property type="entry name" value="Pkinase"/>
    <property type="match status" value="1"/>
</dbReference>
<organism evidence="7 8">
    <name type="scientific">Dichanthelium oligosanthes</name>
    <dbReference type="NCBI Taxonomy" id="888268"/>
    <lineage>
        <taxon>Eukaryota</taxon>
        <taxon>Viridiplantae</taxon>
        <taxon>Streptophyta</taxon>
        <taxon>Embryophyta</taxon>
        <taxon>Tracheophyta</taxon>
        <taxon>Spermatophyta</taxon>
        <taxon>Magnoliopsida</taxon>
        <taxon>Liliopsida</taxon>
        <taxon>Poales</taxon>
        <taxon>Poaceae</taxon>
        <taxon>PACMAD clade</taxon>
        <taxon>Panicoideae</taxon>
        <taxon>Panicodae</taxon>
        <taxon>Paniceae</taxon>
        <taxon>Dichantheliinae</taxon>
        <taxon>Dichanthelium</taxon>
    </lineage>
</organism>
<dbReference type="STRING" id="888268.A0A1E5VY94"/>
<sequence length="153" mass="16798">MGTKRESKGGLPKWKQVSISDALLTSEILVMRRIVENVAPHPNVIGLHDVYEDAHGVHLILELCSGGELFDRIVGRDRYSEFDAAAIVRQVARGLEIMDFGLSSDEDFSDPIVTLFGSIDYVSPEALSKQDVSAASDMWSVGVILYILLSGYV</sequence>
<evidence type="ECO:0000256" key="1">
    <source>
        <dbReference type="ARBA" id="ARBA00022527"/>
    </source>
</evidence>
<keyword evidence="1" id="KW-0723">Serine/threonine-protein kinase</keyword>
<dbReference type="PANTHER" id="PTHR24349">
    <property type="entry name" value="SERINE/THREONINE-PROTEIN KINASE"/>
    <property type="match status" value="1"/>
</dbReference>
<keyword evidence="3" id="KW-0547">Nucleotide-binding</keyword>
<keyword evidence="4 7" id="KW-0418">Kinase</keyword>
<proteinExistence type="predicted"/>
<dbReference type="InterPro" id="IPR011009">
    <property type="entry name" value="Kinase-like_dom_sf"/>
</dbReference>
<evidence type="ECO:0000313" key="8">
    <source>
        <dbReference type="Proteomes" id="UP000095767"/>
    </source>
</evidence>
<evidence type="ECO:0000259" key="6">
    <source>
        <dbReference type="PROSITE" id="PS50011"/>
    </source>
</evidence>
<gene>
    <name evidence="7" type="ORF">BAE44_0008901</name>
</gene>
<dbReference type="EMBL" id="LWDX02026337">
    <property type="protein sequence ID" value="OEL30080.1"/>
    <property type="molecule type" value="Genomic_DNA"/>
</dbReference>
<dbReference type="GO" id="GO:0005524">
    <property type="term" value="F:ATP binding"/>
    <property type="evidence" value="ECO:0007669"/>
    <property type="project" value="UniProtKB-KW"/>
</dbReference>
<dbReference type="Gene3D" id="1.10.510.10">
    <property type="entry name" value="Transferase(Phosphotransferase) domain 1"/>
    <property type="match status" value="2"/>
</dbReference>
<dbReference type="InterPro" id="IPR050205">
    <property type="entry name" value="CDPK_Ser/Thr_kinases"/>
</dbReference>
<dbReference type="PROSITE" id="PS50011">
    <property type="entry name" value="PROTEIN_KINASE_DOM"/>
    <property type="match status" value="1"/>
</dbReference>
<name>A0A1E5VY94_9POAL</name>
<evidence type="ECO:0000256" key="5">
    <source>
        <dbReference type="ARBA" id="ARBA00022840"/>
    </source>
</evidence>
<dbReference type="SUPFAM" id="SSF56112">
    <property type="entry name" value="Protein kinase-like (PK-like)"/>
    <property type="match status" value="1"/>
</dbReference>
<evidence type="ECO:0000256" key="3">
    <source>
        <dbReference type="ARBA" id="ARBA00022741"/>
    </source>
</evidence>
<evidence type="ECO:0000256" key="2">
    <source>
        <dbReference type="ARBA" id="ARBA00022679"/>
    </source>
</evidence>
<comment type="caution">
    <text evidence="7">The sequence shown here is derived from an EMBL/GenBank/DDBJ whole genome shotgun (WGS) entry which is preliminary data.</text>
</comment>
<dbReference type="FunFam" id="3.30.200.20:FF:000685">
    <property type="entry name" value="Calcium and calcium/calmodulin-dependent serine/threonine-protein kinase"/>
    <property type="match status" value="1"/>
</dbReference>
<keyword evidence="5" id="KW-0067">ATP-binding</keyword>
<reference evidence="7 8" key="1">
    <citation type="submission" date="2016-09" db="EMBL/GenBank/DDBJ databases">
        <title>The draft genome of Dichanthelium oligosanthes: A C3 panicoid grass species.</title>
        <authorList>
            <person name="Studer A.J."/>
            <person name="Schnable J.C."/>
            <person name="Brutnell T.P."/>
        </authorList>
    </citation>
    <scope>NUCLEOTIDE SEQUENCE [LARGE SCALE GENOMIC DNA]</scope>
    <source>
        <strain evidence="8">cv. Kellogg 1175</strain>
        <tissue evidence="7">Leaf</tissue>
    </source>
</reference>
<dbReference type="GO" id="GO:0004674">
    <property type="term" value="F:protein serine/threonine kinase activity"/>
    <property type="evidence" value="ECO:0007669"/>
    <property type="project" value="UniProtKB-KW"/>
</dbReference>
<protein>
    <submittedName>
        <fullName evidence="7">Calcium and calcium/calmodulin-dependent serine/threonine-protein kinase</fullName>
    </submittedName>
</protein>
<keyword evidence="8" id="KW-1185">Reference proteome</keyword>
<evidence type="ECO:0000256" key="4">
    <source>
        <dbReference type="ARBA" id="ARBA00022777"/>
    </source>
</evidence>